<name>A0AA46PJ38_9NOCA</name>
<accession>A0AA46PJ38</accession>
<dbReference type="InterPro" id="IPR021005">
    <property type="entry name" value="Znf_CGNR"/>
</dbReference>
<dbReference type="EMBL" id="CP106982">
    <property type="protein sequence ID" value="UYF96102.1"/>
    <property type="molecule type" value="Genomic_DNA"/>
</dbReference>
<reference evidence="2" key="1">
    <citation type="submission" date="2022-09" db="EMBL/GenBank/DDBJ databases">
        <title>The genome sequence of Rhodococcus aetherivorans N1.</title>
        <authorList>
            <person name="Jiang W."/>
        </authorList>
    </citation>
    <scope>NUCLEOTIDE SEQUENCE</scope>
    <source>
        <strain evidence="2">N1</strain>
    </source>
</reference>
<dbReference type="InterPro" id="IPR023286">
    <property type="entry name" value="ABATE_dom_sf"/>
</dbReference>
<dbReference type="RefSeq" id="WP_231772641.1">
    <property type="nucleotide sequence ID" value="NZ_CAVJ010000013.1"/>
</dbReference>
<dbReference type="Pfam" id="PF07336">
    <property type="entry name" value="ABATE"/>
    <property type="match status" value="1"/>
</dbReference>
<dbReference type="Gene3D" id="1.10.3300.10">
    <property type="entry name" value="Jann2411-like domain"/>
    <property type="match status" value="1"/>
</dbReference>
<evidence type="ECO:0000259" key="1">
    <source>
        <dbReference type="Pfam" id="PF11706"/>
    </source>
</evidence>
<evidence type="ECO:0000313" key="3">
    <source>
        <dbReference type="Proteomes" id="UP001163947"/>
    </source>
</evidence>
<protein>
    <submittedName>
        <fullName evidence="2">CGNR zinc finger domain-containing protein</fullName>
    </submittedName>
</protein>
<dbReference type="PANTHER" id="PTHR35525">
    <property type="entry name" value="BLL6575 PROTEIN"/>
    <property type="match status" value="1"/>
</dbReference>
<organism evidence="2 3">
    <name type="scientific">Rhodococcus aetherivorans</name>
    <dbReference type="NCBI Taxonomy" id="191292"/>
    <lineage>
        <taxon>Bacteria</taxon>
        <taxon>Bacillati</taxon>
        <taxon>Actinomycetota</taxon>
        <taxon>Actinomycetes</taxon>
        <taxon>Mycobacteriales</taxon>
        <taxon>Nocardiaceae</taxon>
        <taxon>Rhodococcus</taxon>
    </lineage>
</organism>
<evidence type="ECO:0000313" key="2">
    <source>
        <dbReference type="EMBL" id="UYF96102.1"/>
    </source>
</evidence>
<dbReference type="Pfam" id="PF11706">
    <property type="entry name" value="zf-CGNR"/>
    <property type="match status" value="1"/>
</dbReference>
<dbReference type="Proteomes" id="UP001163947">
    <property type="component" value="Chromosome"/>
</dbReference>
<gene>
    <name evidence="2" type="ORF">OCS65_10270</name>
</gene>
<dbReference type="InterPro" id="IPR010852">
    <property type="entry name" value="ABATE"/>
</dbReference>
<dbReference type="GeneID" id="83620805"/>
<dbReference type="SUPFAM" id="SSF160904">
    <property type="entry name" value="Jann2411-like"/>
    <property type="match status" value="1"/>
</dbReference>
<sequence length="192" mass="20501">MSRVDMRSAEGIEFVVDTGAPCLDLLYTGGEGERARWEALHAPGDLARWVATHLLGRAVAAAAVDVTAEDLIRAKELREVLWRTANRSADGDGPAAADSAALDAAAARPDIAPQLRPPGVVTPVTGSQVLSTLARDAIGLLTGPYAERIKRCAADDCAIVFADTSRAGTRRWCSMARCGNRDKVRAHRKKEK</sequence>
<dbReference type="PANTHER" id="PTHR35525:SF3">
    <property type="entry name" value="BLL6575 PROTEIN"/>
    <property type="match status" value="1"/>
</dbReference>
<dbReference type="AlphaFoldDB" id="A0AA46PJ38"/>
<feature type="domain" description="Zinc finger CGNR" evidence="1">
    <location>
        <begin position="148"/>
        <end position="190"/>
    </location>
</feature>
<proteinExistence type="predicted"/>